<organism evidence="2 3">
    <name type="scientific">Blautia difficilis</name>
    <dbReference type="NCBI Taxonomy" id="2763027"/>
    <lineage>
        <taxon>Bacteria</taxon>
        <taxon>Bacillati</taxon>
        <taxon>Bacillota</taxon>
        <taxon>Clostridia</taxon>
        <taxon>Lachnospirales</taxon>
        <taxon>Lachnospiraceae</taxon>
        <taxon>Blautia</taxon>
    </lineage>
</organism>
<keyword evidence="3" id="KW-1185">Reference proteome</keyword>
<name>A0ABR7IEP5_9FIRM</name>
<sequence>MAYKKYREMKVYEASGYQYKRTPSIVLKGQWLSELGFDIGEQIEVKCEDGRLIITKANEIWSAEA</sequence>
<gene>
    <name evidence="2" type="ORF">H8Z82_02235</name>
</gene>
<dbReference type="EMBL" id="JACOQG010000002">
    <property type="protein sequence ID" value="MBC5778492.1"/>
    <property type="molecule type" value="Genomic_DNA"/>
</dbReference>
<evidence type="ECO:0000259" key="1">
    <source>
        <dbReference type="Pfam" id="PF08845"/>
    </source>
</evidence>
<dbReference type="Proteomes" id="UP000649826">
    <property type="component" value="Unassembled WGS sequence"/>
</dbReference>
<reference evidence="2 3" key="1">
    <citation type="submission" date="2020-08" db="EMBL/GenBank/DDBJ databases">
        <title>Genome public.</title>
        <authorList>
            <person name="Liu C."/>
            <person name="Sun Q."/>
        </authorList>
    </citation>
    <scope>NUCLEOTIDE SEQUENCE [LARGE SCALE GENOMIC DNA]</scope>
    <source>
        <strain evidence="2 3">M29</strain>
    </source>
</reference>
<proteinExistence type="predicted"/>
<evidence type="ECO:0000313" key="2">
    <source>
        <dbReference type="EMBL" id="MBC5778492.1"/>
    </source>
</evidence>
<dbReference type="InterPro" id="IPR014944">
    <property type="entry name" value="Toxin_SymE-like"/>
</dbReference>
<accession>A0ABR7IEP5</accession>
<dbReference type="Pfam" id="PF08845">
    <property type="entry name" value="SymE_toxin"/>
    <property type="match status" value="1"/>
</dbReference>
<feature type="domain" description="Toxin SymE-like" evidence="1">
    <location>
        <begin position="10"/>
        <end position="55"/>
    </location>
</feature>
<comment type="caution">
    <text evidence="2">The sequence shown here is derived from an EMBL/GenBank/DDBJ whole genome shotgun (WGS) entry which is preliminary data.</text>
</comment>
<protein>
    <submittedName>
        <fullName evidence="2">Type I toxin-antitoxin system SymE family toxin</fullName>
    </submittedName>
</protein>
<evidence type="ECO:0000313" key="3">
    <source>
        <dbReference type="Proteomes" id="UP000649826"/>
    </source>
</evidence>